<proteinExistence type="predicted"/>
<protein>
    <submittedName>
        <fullName evidence="1">Uncharacterized protein</fullName>
    </submittedName>
</protein>
<dbReference type="Gene3D" id="1.25.40.10">
    <property type="entry name" value="Tetratricopeptide repeat domain"/>
    <property type="match status" value="2"/>
</dbReference>
<gene>
    <name evidence="1" type="ORF">METZ01_LOCUS178641</name>
</gene>
<dbReference type="InterPro" id="IPR019734">
    <property type="entry name" value="TPR_rpt"/>
</dbReference>
<feature type="non-terminal residue" evidence="1">
    <location>
        <position position="518"/>
    </location>
</feature>
<sequence>VNYSFDLGGYSRPITTTRPEAQVWFDRGLVWCYGFNHEEAVDCFKQAASIDPSCAMAHWGIAFASGPFYNLPWEWMSEPEARKALETCYTNIQQAVALLGGKATVEEALILALSRRFQSNQLASTETLHGWDDAYADEMRRVYAAFPTDLDVIALFAEAMMTRTPWKLWDIYSGHPVDGADTLESIAVLEKGLEHISKNSIEPHPGILHMYLHALEMSPTPDKALDAAEQLSDLCPDAGHLQHMPAHIYVICGRYHDAIAVSEKAIAADDKFLEIVGYDNFYTTSRCHDLHMMMYASMFAGRFEPAIVAAEAITRALTPDLLAVERPHMAATLEGYYSMFMHALVRFGKWQEIIARPLPDDPVLYCVSTAMCHYARSVAYSALSQIEAAEAESSLFTEAVGRITETRFFFNNTAHDILAIAEAMMMGELEYRKENFDLAFAHLGRAVMLDDELYYTEPWAWMHPPRHALGALLLEQGRVSEAEHVYRADLGIDDSLSRPSQHPNNIWSLHGYVECLER</sequence>
<dbReference type="PROSITE" id="PS50005">
    <property type="entry name" value="TPR"/>
    <property type="match status" value="1"/>
</dbReference>
<dbReference type="SMART" id="SM00028">
    <property type="entry name" value="TPR"/>
    <property type="match status" value="3"/>
</dbReference>
<accession>A0A382CKD3</accession>
<dbReference type="InterPro" id="IPR011990">
    <property type="entry name" value="TPR-like_helical_dom_sf"/>
</dbReference>
<dbReference type="SUPFAM" id="SSF48452">
    <property type="entry name" value="TPR-like"/>
    <property type="match status" value="1"/>
</dbReference>
<reference evidence="1" key="1">
    <citation type="submission" date="2018-05" db="EMBL/GenBank/DDBJ databases">
        <authorList>
            <person name="Lanie J.A."/>
            <person name="Ng W.-L."/>
            <person name="Kazmierczak K.M."/>
            <person name="Andrzejewski T.M."/>
            <person name="Davidsen T.M."/>
            <person name="Wayne K.J."/>
            <person name="Tettelin H."/>
            <person name="Glass J.I."/>
            <person name="Rusch D."/>
            <person name="Podicherti R."/>
            <person name="Tsui H.-C.T."/>
            <person name="Winkler M.E."/>
        </authorList>
    </citation>
    <scope>NUCLEOTIDE SEQUENCE</scope>
</reference>
<dbReference type="PANTHER" id="PTHR45588">
    <property type="entry name" value="TPR DOMAIN-CONTAINING PROTEIN"/>
    <property type="match status" value="1"/>
</dbReference>
<dbReference type="EMBL" id="UINC01034636">
    <property type="protein sequence ID" value="SVB25787.1"/>
    <property type="molecule type" value="Genomic_DNA"/>
</dbReference>
<evidence type="ECO:0000313" key="1">
    <source>
        <dbReference type="EMBL" id="SVB25787.1"/>
    </source>
</evidence>
<feature type="non-terminal residue" evidence="1">
    <location>
        <position position="1"/>
    </location>
</feature>
<organism evidence="1">
    <name type="scientific">marine metagenome</name>
    <dbReference type="NCBI Taxonomy" id="408172"/>
    <lineage>
        <taxon>unclassified sequences</taxon>
        <taxon>metagenomes</taxon>
        <taxon>ecological metagenomes</taxon>
    </lineage>
</organism>
<dbReference type="PANTHER" id="PTHR45588:SF1">
    <property type="entry name" value="WW DOMAIN-CONTAINING PROTEIN"/>
    <property type="match status" value="1"/>
</dbReference>
<dbReference type="AlphaFoldDB" id="A0A382CKD3"/>
<name>A0A382CKD3_9ZZZZ</name>